<reference evidence="3" key="2">
    <citation type="submission" date="2017-10" db="EMBL/GenBank/DDBJ databases">
        <title>Ladona fulva Genome sequencing and assembly.</title>
        <authorList>
            <person name="Murali S."/>
            <person name="Richards S."/>
            <person name="Bandaranaike D."/>
            <person name="Bellair M."/>
            <person name="Blankenburg K."/>
            <person name="Chao H."/>
            <person name="Dinh H."/>
            <person name="Doddapaneni H."/>
            <person name="Dugan-Rocha S."/>
            <person name="Elkadiri S."/>
            <person name="Gnanaolivu R."/>
            <person name="Hernandez B."/>
            <person name="Skinner E."/>
            <person name="Javaid M."/>
            <person name="Lee S."/>
            <person name="Li M."/>
            <person name="Ming W."/>
            <person name="Munidasa M."/>
            <person name="Muniz J."/>
            <person name="Nguyen L."/>
            <person name="Hughes D."/>
            <person name="Osuji N."/>
            <person name="Pu L.-L."/>
            <person name="Puazo M."/>
            <person name="Qu C."/>
            <person name="Quiroz J."/>
            <person name="Raj R."/>
            <person name="Weissenberger G."/>
            <person name="Xin Y."/>
            <person name="Zou X."/>
            <person name="Han Y."/>
            <person name="Worley K."/>
            <person name="Muzny D."/>
            <person name="Gibbs R."/>
        </authorList>
    </citation>
    <scope>NUCLEOTIDE SEQUENCE</scope>
    <source>
        <strain evidence="3">Sampled in the wild</strain>
    </source>
</reference>
<evidence type="ECO:0000256" key="1">
    <source>
        <dbReference type="SAM" id="SignalP"/>
    </source>
</evidence>
<protein>
    <recommendedName>
        <fullName evidence="2">Platelet-derived growth factor (PDGF) family profile domain-containing protein</fullName>
    </recommendedName>
</protein>
<feature type="domain" description="Platelet-derived growth factor (PDGF) family profile" evidence="2">
    <location>
        <begin position="66"/>
        <end position="146"/>
    </location>
</feature>
<reference evidence="3" key="1">
    <citation type="submission" date="2013-04" db="EMBL/GenBank/DDBJ databases">
        <authorList>
            <person name="Qu J."/>
            <person name="Murali S.C."/>
            <person name="Bandaranaike D."/>
            <person name="Bellair M."/>
            <person name="Blankenburg K."/>
            <person name="Chao H."/>
            <person name="Dinh H."/>
            <person name="Doddapaneni H."/>
            <person name="Downs B."/>
            <person name="Dugan-Rocha S."/>
            <person name="Elkadiri S."/>
            <person name="Gnanaolivu R.D."/>
            <person name="Hernandez B."/>
            <person name="Javaid M."/>
            <person name="Jayaseelan J.C."/>
            <person name="Lee S."/>
            <person name="Li M."/>
            <person name="Ming W."/>
            <person name="Munidasa M."/>
            <person name="Muniz J."/>
            <person name="Nguyen L."/>
            <person name="Ongeri F."/>
            <person name="Osuji N."/>
            <person name="Pu L.-L."/>
            <person name="Puazo M."/>
            <person name="Qu C."/>
            <person name="Quiroz J."/>
            <person name="Raj R."/>
            <person name="Weissenberger G."/>
            <person name="Xin Y."/>
            <person name="Zou X."/>
            <person name="Han Y."/>
            <person name="Richards S."/>
            <person name="Worley K."/>
            <person name="Muzny D."/>
            <person name="Gibbs R."/>
        </authorList>
    </citation>
    <scope>NUCLEOTIDE SEQUENCE</scope>
    <source>
        <strain evidence="3">Sampled in the wild</strain>
    </source>
</reference>
<organism evidence="3 4">
    <name type="scientific">Ladona fulva</name>
    <name type="common">Scarce chaser dragonfly</name>
    <name type="synonym">Libellula fulva</name>
    <dbReference type="NCBI Taxonomy" id="123851"/>
    <lineage>
        <taxon>Eukaryota</taxon>
        <taxon>Metazoa</taxon>
        <taxon>Ecdysozoa</taxon>
        <taxon>Arthropoda</taxon>
        <taxon>Hexapoda</taxon>
        <taxon>Insecta</taxon>
        <taxon>Pterygota</taxon>
        <taxon>Palaeoptera</taxon>
        <taxon>Odonata</taxon>
        <taxon>Epiprocta</taxon>
        <taxon>Anisoptera</taxon>
        <taxon>Libelluloidea</taxon>
        <taxon>Libellulidae</taxon>
        <taxon>Ladona</taxon>
    </lineage>
</organism>
<dbReference type="Proteomes" id="UP000792457">
    <property type="component" value="Unassembled WGS sequence"/>
</dbReference>
<keyword evidence="1" id="KW-0732">Signal</keyword>
<dbReference type="InterPro" id="IPR000072">
    <property type="entry name" value="PDGF/VEGF_dom"/>
</dbReference>
<feature type="signal peptide" evidence="1">
    <location>
        <begin position="1"/>
        <end position="23"/>
    </location>
</feature>
<comment type="caution">
    <text evidence="3">The sequence shown here is derived from an EMBL/GenBank/DDBJ whole genome shotgun (WGS) entry which is preliminary data.</text>
</comment>
<dbReference type="GO" id="GO:0016020">
    <property type="term" value="C:membrane"/>
    <property type="evidence" value="ECO:0007669"/>
    <property type="project" value="InterPro"/>
</dbReference>
<dbReference type="SMART" id="SM00141">
    <property type="entry name" value="PDGF"/>
    <property type="match status" value="1"/>
</dbReference>
<dbReference type="PROSITE" id="PS50278">
    <property type="entry name" value="PDGF_2"/>
    <property type="match status" value="1"/>
</dbReference>
<dbReference type="Gene3D" id="2.10.90.10">
    <property type="entry name" value="Cystine-knot cytokines"/>
    <property type="match status" value="1"/>
</dbReference>
<evidence type="ECO:0000313" key="3">
    <source>
        <dbReference type="EMBL" id="KAG8226120.1"/>
    </source>
</evidence>
<dbReference type="SUPFAM" id="SSF57501">
    <property type="entry name" value="Cystine-knot cytokines"/>
    <property type="match status" value="1"/>
</dbReference>
<dbReference type="OrthoDB" id="8878063at2759"/>
<accession>A0A8K0K0L3</accession>
<gene>
    <name evidence="3" type="ORF">J437_LFUL006750</name>
</gene>
<dbReference type="GO" id="GO:0008083">
    <property type="term" value="F:growth factor activity"/>
    <property type="evidence" value="ECO:0007669"/>
    <property type="project" value="InterPro"/>
</dbReference>
<evidence type="ECO:0000313" key="4">
    <source>
        <dbReference type="Proteomes" id="UP000792457"/>
    </source>
</evidence>
<dbReference type="InterPro" id="IPR029034">
    <property type="entry name" value="Cystine-knot_cytokine"/>
</dbReference>
<proteinExistence type="predicted"/>
<dbReference type="AlphaFoldDB" id="A0A8K0K0L3"/>
<evidence type="ECO:0000259" key="2">
    <source>
        <dbReference type="PROSITE" id="PS50278"/>
    </source>
</evidence>
<sequence length="227" mass="26247">MKATVRFVLFCTICFFQTIQCKAGKSLFKIEKRYAYDEKPHEFKHYDECSHSFRKSFHGNLMKYNCMPRPTIVELITSSPSMLLIPSRVLVNRCSGECHAKQSCLATNSTHTTFEVQQMSILDDTLKCGVVHVEEHARCSCKCTVMKEHCNEKQIYKPGECMCYCINDEERERCNATPGRFWDDDQCTCQCHAKKDCSTGLVWVPEHCSCAKLMQDEENEVDIVYQD</sequence>
<feature type="chain" id="PRO_5035451934" description="Platelet-derived growth factor (PDGF) family profile domain-containing protein" evidence="1">
    <location>
        <begin position="24"/>
        <end position="227"/>
    </location>
</feature>
<name>A0A8K0K0L3_LADFU</name>
<keyword evidence="4" id="KW-1185">Reference proteome</keyword>
<dbReference type="EMBL" id="KZ308267">
    <property type="protein sequence ID" value="KAG8226120.1"/>
    <property type="molecule type" value="Genomic_DNA"/>
</dbReference>